<dbReference type="GO" id="GO:0004930">
    <property type="term" value="F:G protein-coupled receptor activity"/>
    <property type="evidence" value="ECO:0007669"/>
    <property type="project" value="UniProtKB-KW"/>
</dbReference>
<dbReference type="SUPFAM" id="SSF53822">
    <property type="entry name" value="Periplasmic binding protein-like I"/>
    <property type="match status" value="1"/>
</dbReference>
<feature type="domain" description="G-protein coupled receptors family 3 profile" evidence="13">
    <location>
        <begin position="598"/>
        <end position="862"/>
    </location>
</feature>
<dbReference type="InterPro" id="IPR017978">
    <property type="entry name" value="GPCR_3_C"/>
</dbReference>
<evidence type="ECO:0000256" key="11">
    <source>
        <dbReference type="ARBA" id="ARBA00023224"/>
    </source>
</evidence>
<reference evidence="15" key="1">
    <citation type="submission" date="2025-08" db="UniProtKB">
        <authorList>
            <consortium name="RefSeq"/>
        </authorList>
    </citation>
    <scope>IDENTIFICATION</scope>
    <source>
        <tissue evidence="15">Liver</tissue>
    </source>
</reference>
<evidence type="ECO:0000256" key="4">
    <source>
        <dbReference type="ARBA" id="ARBA00022692"/>
    </source>
</evidence>
<dbReference type="Pfam" id="PF01094">
    <property type="entry name" value="ANF_receptor"/>
    <property type="match status" value="1"/>
</dbReference>
<dbReference type="Proteomes" id="UP000695026">
    <property type="component" value="Unplaced"/>
</dbReference>
<keyword evidence="11" id="KW-0807">Transducer</keyword>
<dbReference type="InterPro" id="IPR001828">
    <property type="entry name" value="ANF_lig-bd_rcpt"/>
</dbReference>
<feature type="transmembrane region" description="Helical" evidence="12">
    <location>
        <begin position="635"/>
        <end position="656"/>
    </location>
</feature>
<evidence type="ECO:0000256" key="2">
    <source>
        <dbReference type="ARBA" id="ARBA00007242"/>
    </source>
</evidence>
<dbReference type="InterPro" id="IPR004073">
    <property type="entry name" value="GPCR_3_vmron_rcpt_2"/>
</dbReference>
<sequence length="866" mass="98934">MQGLFLGILISGIEQVYNSEGNLLGVQYLQSGDLIIAGILSQVYTFSNPIFFNRHPSMELLDEFVVVTQNYQQILALVFAIKEINKNPQILPNISLGFQIYNGHFSASWTYLASMELLFTQDRFIPNYKCGVGNILVAAIGGPDICLHMATILCTYKIPQLTYGSAPILDKKTQGVFFKNMFPNEVLQYRGILQLLLHFRWTWVGVLSVNDDKGEKFVEAVLPLFSQHGICVDFIGRFPTMSFYTDFTDVMDEGLKMYRIVMTSTASVMVLYGEIQTMAFLRMLLQFSEMETIPKKTKIWVMPAQMDYTSISMHRYWDLHFLHGALSLAVHSKEVLRFQEFLQIRHLHSDERDGFIRDFWKHAFHCLFPDSQKNQETNKICYGKEKLETLPTSVFEIRMIGHSYNVYNAVYAVAHALQAMRSSRFKQRIAGDGERQNLQHLQLWQLHYFLSSASFNNSLGEHISFDQNGESVGGFDIINWVTFPNWSFLRVKVGRLDPMASPDKSFSICEDSIMWPRSFNQAQPISICNEHCRRGYSKMKKEGEPFCCYNCLPCPEWKISNQDDQDDCYPCPEDHYPNQKQDQCIPKYITFLTFEEPMGISLIISALFLSFITALVLGIFIQCRNTPIVKANNRNLTNTLLITLLLCFLCVLFFIGQPNQITCTFRQPAFGIIFSVAVSCVLAKTIVVVVAFRATRPASRMRKWVGSRLVSSIVLSCSLIQIAICTVWLVTFPPYPDLNVHSMSKEIALECNEGSVIMFCCVLSYMGFLAIVSFSAAFYARKLPDSFNEAKFITFSMLVFCSVWVSFVPTYLSTKGKYMVAVEIFSILSSSAGLLGFIFFPKCFILVLKPELNNRQQIMTKKKKNF</sequence>
<dbReference type="InterPro" id="IPR028082">
    <property type="entry name" value="Peripla_BP_I"/>
</dbReference>
<keyword evidence="5" id="KW-0732">Signal</keyword>
<comment type="similarity">
    <text evidence="2">Belongs to the G-protein coupled receptor 3 family.</text>
</comment>
<dbReference type="Pfam" id="PF07562">
    <property type="entry name" value="NCD3G"/>
    <property type="match status" value="1"/>
</dbReference>
<dbReference type="PROSITE" id="PS00981">
    <property type="entry name" value="G_PROTEIN_RECEP_F3_3"/>
    <property type="match status" value="1"/>
</dbReference>
<keyword evidence="8 12" id="KW-0472">Membrane</keyword>
<name>A0A9F3W0Z3_PYTBI</name>
<evidence type="ECO:0000256" key="10">
    <source>
        <dbReference type="ARBA" id="ARBA00023180"/>
    </source>
</evidence>
<evidence type="ECO:0000256" key="8">
    <source>
        <dbReference type="ARBA" id="ARBA00023136"/>
    </source>
</evidence>
<comment type="subcellular location">
    <subcellularLocation>
        <location evidence="1">Cell membrane</location>
        <topology evidence="1">Multi-pass membrane protein</topology>
    </subcellularLocation>
</comment>
<evidence type="ECO:0000256" key="7">
    <source>
        <dbReference type="ARBA" id="ARBA00023040"/>
    </source>
</evidence>
<dbReference type="Pfam" id="PF00003">
    <property type="entry name" value="7tm_3"/>
    <property type="match status" value="1"/>
</dbReference>
<evidence type="ECO:0000313" key="14">
    <source>
        <dbReference type="Proteomes" id="UP000695026"/>
    </source>
</evidence>
<feature type="transmembrane region" description="Helical" evidence="12">
    <location>
        <begin position="598"/>
        <end position="623"/>
    </location>
</feature>
<gene>
    <name evidence="15" type="primary">LOC103060483</name>
</gene>
<dbReference type="KEGG" id="pbi:103060483"/>
<keyword evidence="6 12" id="KW-1133">Transmembrane helix</keyword>
<evidence type="ECO:0000256" key="9">
    <source>
        <dbReference type="ARBA" id="ARBA00023170"/>
    </source>
</evidence>
<dbReference type="InterPro" id="IPR038550">
    <property type="entry name" value="GPCR_3_9-Cys_sf"/>
</dbReference>
<evidence type="ECO:0000256" key="3">
    <source>
        <dbReference type="ARBA" id="ARBA00022475"/>
    </source>
</evidence>
<dbReference type="PANTHER" id="PTHR24061">
    <property type="entry name" value="CALCIUM-SENSING RECEPTOR-RELATED"/>
    <property type="match status" value="1"/>
</dbReference>
<dbReference type="InterPro" id="IPR011500">
    <property type="entry name" value="GPCR_3_9-Cys_dom"/>
</dbReference>
<evidence type="ECO:0000256" key="1">
    <source>
        <dbReference type="ARBA" id="ARBA00004651"/>
    </source>
</evidence>
<feature type="transmembrane region" description="Helical" evidence="12">
    <location>
        <begin position="824"/>
        <end position="848"/>
    </location>
</feature>
<keyword evidence="4 12" id="KW-0812">Transmembrane</keyword>
<dbReference type="OrthoDB" id="9031812at2759"/>
<dbReference type="InterPro" id="IPR000068">
    <property type="entry name" value="GPCR_3_Ca_sens_rcpt-rel"/>
</dbReference>
<dbReference type="RefSeq" id="XP_015745758.2">
    <property type="nucleotide sequence ID" value="XM_015890272.2"/>
</dbReference>
<keyword evidence="10" id="KW-0325">Glycoprotein</keyword>
<accession>A0A9F3W0Z3</accession>
<dbReference type="PRINTS" id="PR00248">
    <property type="entry name" value="GPCRMGR"/>
</dbReference>
<dbReference type="InterPro" id="IPR000337">
    <property type="entry name" value="GPCR_3"/>
</dbReference>
<dbReference type="CDD" id="cd15283">
    <property type="entry name" value="7tmC_V2R_pheromone"/>
    <property type="match status" value="1"/>
</dbReference>
<evidence type="ECO:0000256" key="12">
    <source>
        <dbReference type="SAM" id="Phobius"/>
    </source>
</evidence>
<dbReference type="AlphaFoldDB" id="A0A9F3W0Z3"/>
<dbReference type="FunFam" id="3.40.50.2300:FF:000024">
    <property type="entry name" value="Vomeronasal 2, receptor 73"/>
    <property type="match status" value="1"/>
</dbReference>
<feature type="transmembrane region" description="Helical" evidence="12">
    <location>
        <begin position="755"/>
        <end position="780"/>
    </location>
</feature>
<feature type="transmembrane region" description="Helical" evidence="12">
    <location>
        <begin position="713"/>
        <end position="735"/>
    </location>
</feature>
<dbReference type="Gene3D" id="2.10.50.30">
    <property type="entry name" value="GPCR, family 3, nine cysteines domain"/>
    <property type="match status" value="1"/>
</dbReference>
<dbReference type="Gene3D" id="3.40.50.2300">
    <property type="match status" value="2"/>
</dbReference>
<dbReference type="PRINTS" id="PR01535">
    <property type="entry name" value="VOMERONASL2R"/>
</dbReference>
<proteinExistence type="inferred from homology"/>
<evidence type="ECO:0000259" key="13">
    <source>
        <dbReference type="PROSITE" id="PS50259"/>
    </source>
</evidence>
<protein>
    <submittedName>
        <fullName evidence="15">Vomeronasal type-2 receptor 26-like</fullName>
    </submittedName>
</protein>
<evidence type="ECO:0000313" key="15">
    <source>
        <dbReference type="RefSeq" id="XP_015745758.2"/>
    </source>
</evidence>
<dbReference type="OMA" id="THLASME"/>
<keyword evidence="3" id="KW-1003">Cell membrane</keyword>
<feature type="transmembrane region" description="Helical" evidence="12">
    <location>
        <begin position="668"/>
        <end position="692"/>
    </location>
</feature>
<keyword evidence="9" id="KW-0675">Receptor</keyword>
<dbReference type="GeneID" id="103060483"/>
<dbReference type="FunFam" id="2.10.50.30:FF:000002">
    <property type="entry name" value="Vomeronasal 2 receptor, h1"/>
    <property type="match status" value="1"/>
</dbReference>
<evidence type="ECO:0000256" key="6">
    <source>
        <dbReference type="ARBA" id="ARBA00022989"/>
    </source>
</evidence>
<dbReference type="GO" id="GO:0005886">
    <property type="term" value="C:plasma membrane"/>
    <property type="evidence" value="ECO:0007669"/>
    <property type="project" value="UniProtKB-SubCell"/>
</dbReference>
<feature type="transmembrane region" description="Helical" evidence="12">
    <location>
        <begin position="792"/>
        <end position="812"/>
    </location>
</feature>
<keyword evidence="7" id="KW-0297">G-protein coupled receptor</keyword>
<keyword evidence="14" id="KW-1185">Reference proteome</keyword>
<dbReference type="PROSITE" id="PS50259">
    <property type="entry name" value="G_PROTEIN_RECEP_F3_4"/>
    <property type="match status" value="1"/>
</dbReference>
<organism evidence="14 15">
    <name type="scientific">Python bivittatus</name>
    <name type="common">Burmese python</name>
    <name type="synonym">Python molurus bivittatus</name>
    <dbReference type="NCBI Taxonomy" id="176946"/>
    <lineage>
        <taxon>Eukaryota</taxon>
        <taxon>Metazoa</taxon>
        <taxon>Chordata</taxon>
        <taxon>Craniata</taxon>
        <taxon>Vertebrata</taxon>
        <taxon>Euteleostomi</taxon>
        <taxon>Lepidosauria</taxon>
        <taxon>Squamata</taxon>
        <taxon>Bifurcata</taxon>
        <taxon>Unidentata</taxon>
        <taxon>Episquamata</taxon>
        <taxon>Toxicofera</taxon>
        <taxon>Serpentes</taxon>
        <taxon>Henophidia</taxon>
        <taxon>Pythonidae</taxon>
        <taxon>Python</taxon>
    </lineage>
</organism>
<dbReference type="PANTHER" id="PTHR24061:SF599">
    <property type="entry name" value="G-PROTEIN COUPLED RECEPTORS FAMILY 3 PROFILE DOMAIN-CONTAINING PROTEIN"/>
    <property type="match status" value="1"/>
</dbReference>
<dbReference type="InterPro" id="IPR017979">
    <property type="entry name" value="GPCR_3_CS"/>
</dbReference>
<evidence type="ECO:0000256" key="5">
    <source>
        <dbReference type="ARBA" id="ARBA00022729"/>
    </source>
</evidence>